<feature type="binding site" evidence="6">
    <location>
        <begin position="16"/>
        <end position="18"/>
    </location>
    <ligand>
        <name>N(1)-(5-phospho-beta-D-ribosyl)glycinamide</name>
        <dbReference type="ChEBI" id="CHEBI:143788"/>
    </ligand>
</feature>
<gene>
    <name evidence="6" type="primary">purN</name>
    <name evidence="8" type="ORF">A3224_10745</name>
</gene>
<dbReference type="Gene3D" id="3.40.50.170">
    <property type="entry name" value="Formyl transferase, N-terminal domain"/>
    <property type="match status" value="1"/>
</dbReference>
<dbReference type="GO" id="GO:0004644">
    <property type="term" value="F:phosphoribosylglycinamide formyltransferase activity"/>
    <property type="evidence" value="ECO:0007669"/>
    <property type="project" value="UniProtKB-UniRule"/>
</dbReference>
<dbReference type="RefSeq" id="WP_067154315.1">
    <property type="nucleotide sequence ID" value="NZ_CP014864.1"/>
</dbReference>
<keyword evidence="3 6" id="KW-0658">Purine biosynthesis</keyword>
<dbReference type="Pfam" id="PF00551">
    <property type="entry name" value="Formyl_trans_N"/>
    <property type="match status" value="1"/>
</dbReference>
<dbReference type="EMBL" id="CP014864">
    <property type="protein sequence ID" value="AMX02984.1"/>
    <property type="molecule type" value="Genomic_DNA"/>
</dbReference>
<dbReference type="STRING" id="252514.A3224_10745"/>
<feature type="active site" description="Proton donor" evidence="6">
    <location>
        <position position="113"/>
    </location>
</feature>
<dbReference type="GO" id="GO:0005829">
    <property type="term" value="C:cytosol"/>
    <property type="evidence" value="ECO:0007669"/>
    <property type="project" value="TreeGrafter"/>
</dbReference>
<evidence type="ECO:0000256" key="3">
    <source>
        <dbReference type="ARBA" id="ARBA00022755"/>
    </source>
</evidence>
<feature type="binding site" evidence="6">
    <location>
        <position position="69"/>
    </location>
    <ligand>
        <name>(6R)-10-formyltetrahydrofolate</name>
        <dbReference type="ChEBI" id="CHEBI:195366"/>
    </ligand>
</feature>
<accession>A0A143HMN9</accession>
<feature type="domain" description="Formyl transferase N-terminal" evidence="7">
    <location>
        <begin position="7"/>
        <end position="186"/>
    </location>
</feature>
<comment type="pathway">
    <text evidence="1 6">Purine metabolism; IMP biosynthesis via de novo pathway; N(2)-formyl-N(1)-(5-phospho-D-ribosyl)glycinamide from N(1)-(5-phospho-D-ribosyl)glycinamide (10-formyl THF route): step 1/1.</text>
</comment>
<dbReference type="InterPro" id="IPR004607">
    <property type="entry name" value="GART"/>
</dbReference>
<dbReference type="OrthoDB" id="9806170at2"/>
<proteinExistence type="inferred from homology"/>
<dbReference type="SUPFAM" id="SSF53328">
    <property type="entry name" value="Formyltransferase"/>
    <property type="match status" value="1"/>
</dbReference>
<dbReference type="PANTHER" id="PTHR43369">
    <property type="entry name" value="PHOSPHORIBOSYLGLYCINAMIDE FORMYLTRANSFERASE"/>
    <property type="match status" value="1"/>
</dbReference>
<dbReference type="GO" id="GO:0006189">
    <property type="term" value="P:'de novo' IMP biosynthetic process"/>
    <property type="evidence" value="ECO:0007669"/>
    <property type="project" value="UniProtKB-UniRule"/>
</dbReference>
<reference evidence="9" key="1">
    <citation type="submission" date="2016-03" db="EMBL/GenBank/DDBJ databases">
        <authorList>
            <person name="Lee Y.-S."/>
            <person name="Choi Y.-L."/>
        </authorList>
    </citation>
    <scope>NUCLEOTIDE SEQUENCE [LARGE SCALE GENOMIC DNA]</scope>
    <source>
        <strain evidence="9">DAU221</strain>
    </source>
</reference>
<keyword evidence="9" id="KW-1185">Reference proteome</keyword>
<feature type="binding site" evidence="6">
    <location>
        <begin position="94"/>
        <end position="97"/>
    </location>
    <ligand>
        <name>(6R)-10-formyltetrahydrofolate</name>
        <dbReference type="ChEBI" id="CHEBI:195366"/>
    </ligand>
</feature>
<dbReference type="PANTHER" id="PTHR43369:SF2">
    <property type="entry name" value="PHOSPHORIBOSYLGLYCINAMIDE FORMYLTRANSFERASE"/>
    <property type="match status" value="1"/>
</dbReference>
<dbReference type="UniPathway" id="UPA00074">
    <property type="reaction ID" value="UER00126"/>
</dbReference>
<evidence type="ECO:0000256" key="2">
    <source>
        <dbReference type="ARBA" id="ARBA00022679"/>
    </source>
</evidence>
<name>A0A143HMN9_MICTH</name>
<dbReference type="Proteomes" id="UP000076077">
    <property type="component" value="Chromosome"/>
</dbReference>
<comment type="catalytic activity">
    <reaction evidence="5 6">
        <text>N(1)-(5-phospho-beta-D-ribosyl)glycinamide + (6R)-10-formyltetrahydrofolate = N(2)-formyl-N(1)-(5-phospho-beta-D-ribosyl)glycinamide + (6S)-5,6,7,8-tetrahydrofolate + H(+)</text>
        <dbReference type="Rhea" id="RHEA:15053"/>
        <dbReference type="ChEBI" id="CHEBI:15378"/>
        <dbReference type="ChEBI" id="CHEBI:57453"/>
        <dbReference type="ChEBI" id="CHEBI:143788"/>
        <dbReference type="ChEBI" id="CHEBI:147286"/>
        <dbReference type="ChEBI" id="CHEBI:195366"/>
        <dbReference type="EC" id="2.1.2.2"/>
    </reaction>
</comment>
<feature type="site" description="Raises pKa of active site His" evidence="6">
    <location>
        <position position="149"/>
    </location>
</feature>
<dbReference type="KEGG" id="mthd:A3224_10745"/>
<dbReference type="GeneID" id="76608529"/>
<dbReference type="InterPro" id="IPR001555">
    <property type="entry name" value="GART_AS"/>
</dbReference>
<dbReference type="InterPro" id="IPR036477">
    <property type="entry name" value="Formyl_transf_N_sf"/>
</dbReference>
<comment type="function">
    <text evidence="6">Catalyzes the transfer of a formyl group from 10-formyltetrahydrofolate to 5-phospho-ribosyl-glycinamide (GAR), producing 5-phospho-ribosyl-N-formylglycinamide (FGAR) and tetrahydrofolate.</text>
</comment>
<evidence type="ECO:0000259" key="7">
    <source>
        <dbReference type="Pfam" id="PF00551"/>
    </source>
</evidence>
<dbReference type="EC" id="2.1.2.2" evidence="6"/>
<evidence type="ECO:0000256" key="5">
    <source>
        <dbReference type="ARBA" id="ARBA00047664"/>
    </source>
</evidence>
<protein>
    <recommendedName>
        <fullName evidence="6">Phosphoribosylglycinamide formyltransferase</fullName>
        <ecNumber evidence="6">2.1.2.2</ecNumber>
    </recommendedName>
    <alternativeName>
        <fullName evidence="6">5'-phosphoribosylglycinamide transformylase</fullName>
    </alternativeName>
    <alternativeName>
        <fullName evidence="6">GAR transformylase</fullName>
        <shortName evidence="6">GART</shortName>
    </alternativeName>
</protein>
<dbReference type="HAMAP" id="MF_01930">
    <property type="entry name" value="PurN"/>
    <property type="match status" value="1"/>
</dbReference>
<evidence type="ECO:0000256" key="1">
    <source>
        <dbReference type="ARBA" id="ARBA00005054"/>
    </source>
</evidence>
<dbReference type="CDD" id="cd08645">
    <property type="entry name" value="FMT_core_GART"/>
    <property type="match status" value="1"/>
</dbReference>
<organism evidence="8 9">
    <name type="scientific">Microbulbifer thermotolerans</name>
    <dbReference type="NCBI Taxonomy" id="252514"/>
    <lineage>
        <taxon>Bacteria</taxon>
        <taxon>Pseudomonadati</taxon>
        <taxon>Pseudomonadota</taxon>
        <taxon>Gammaproteobacteria</taxon>
        <taxon>Cellvibrionales</taxon>
        <taxon>Microbulbiferaceae</taxon>
        <taxon>Microbulbifer</taxon>
    </lineage>
</organism>
<comment type="similarity">
    <text evidence="4 6">Belongs to the GART family.</text>
</comment>
<feature type="binding site" evidence="6">
    <location>
        <position position="111"/>
    </location>
    <ligand>
        <name>(6R)-10-formyltetrahydrofolate</name>
        <dbReference type="ChEBI" id="CHEBI:195366"/>
    </ligand>
</feature>
<evidence type="ECO:0000313" key="8">
    <source>
        <dbReference type="EMBL" id="AMX02984.1"/>
    </source>
</evidence>
<evidence type="ECO:0000313" key="9">
    <source>
        <dbReference type="Proteomes" id="UP000076077"/>
    </source>
</evidence>
<sequence length="217" mass="23757">MTESKCKTVVLISGSGTNLQALIDTAASEGAEFSVCAVISNKSDAYGLIRASDAGIATSVVNHRDFDDRGSFDRALMEEIDRHQPDLVVLAGFMRILTPEFVRHYKGRLLNIHPSLLPKYQGLHTHKRALEAGDDEHGATVHFVTEELDGGPAIVQAVVPIETGDTPERLAERVQVQEHVIYPLAVTWFAQGRLRMMGDQAELDGEILPRSGKKITS</sequence>
<evidence type="ECO:0000256" key="6">
    <source>
        <dbReference type="HAMAP-Rule" id="MF_01930"/>
    </source>
</evidence>
<keyword evidence="2 6" id="KW-0808">Transferase</keyword>
<dbReference type="AlphaFoldDB" id="A0A143HMN9"/>
<dbReference type="InterPro" id="IPR002376">
    <property type="entry name" value="Formyl_transf_N"/>
</dbReference>
<dbReference type="NCBIfam" id="TIGR00639">
    <property type="entry name" value="PurN"/>
    <property type="match status" value="1"/>
</dbReference>
<dbReference type="PROSITE" id="PS00373">
    <property type="entry name" value="GART"/>
    <property type="match status" value="1"/>
</dbReference>
<evidence type="ECO:0000256" key="4">
    <source>
        <dbReference type="ARBA" id="ARBA00038440"/>
    </source>
</evidence>